<keyword evidence="1" id="KW-1133">Transmembrane helix</keyword>
<dbReference type="EMBL" id="AYLP01000145">
    <property type="protein sequence ID" value="ESS63071.1"/>
    <property type="molecule type" value="Genomic_DNA"/>
</dbReference>
<dbReference type="Proteomes" id="UP000017861">
    <property type="component" value="Unassembled WGS sequence"/>
</dbReference>
<evidence type="ECO:0000313" key="3">
    <source>
        <dbReference type="Proteomes" id="UP000017861"/>
    </source>
</evidence>
<protein>
    <submittedName>
        <fullName evidence="2">Uncharacterized protein</fullName>
    </submittedName>
</protein>
<comment type="caution">
    <text evidence="2">The sequence shown here is derived from an EMBL/GenBank/DDBJ whole genome shotgun (WGS) entry which is preliminary data.</text>
</comment>
<keyword evidence="1" id="KW-0812">Transmembrane</keyword>
<evidence type="ECO:0000256" key="1">
    <source>
        <dbReference type="SAM" id="Phobius"/>
    </source>
</evidence>
<keyword evidence="1" id="KW-0472">Membrane</keyword>
<gene>
    <name evidence="2" type="ORF">TCDM_09195</name>
</gene>
<accession>V5D6L6</accession>
<reference evidence="2 3" key="1">
    <citation type="journal article" date="2014" name="Genome Announc.">
        <title>Trypanosoma cruzi Clone Dm28c Draft Genome Sequence.</title>
        <authorList>
            <person name="Grisard E.C."/>
            <person name="Teixeira S.M."/>
            <person name="de Almeida L.G."/>
            <person name="Stoco P.H."/>
            <person name="Gerber A.L."/>
            <person name="Talavera-Lopez C."/>
            <person name="Lima O.C."/>
            <person name="Andersson B."/>
            <person name="de Vasconcelos A.T."/>
        </authorList>
    </citation>
    <scope>NUCLEOTIDE SEQUENCE [LARGE SCALE GENOMIC DNA]</scope>
    <source>
        <strain evidence="2 3">Dm28c</strain>
    </source>
</reference>
<sequence length="86" mass="9916">MNYSPQFLFFFAFFFLPSFCFWGAVTVDVFLFYSSLFNCFFCTLPARGAVCFRPTAPLAHHRHAHDDGPVRLACCTHEEGPRRTAR</sequence>
<feature type="transmembrane region" description="Helical" evidence="1">
    <location>
        <begin position="31"/>
        <end position="52"/>
    </location>
</feature>
<dbReference type="VEuPathDB" id="TriTrypDB:TCDM_09195"/>
<proteinExistence type="predicted"/>
<dbReference type="AlphaFoldDB" id="V5D6L6"/>
<name>V5D6L6_TRYCR</name>
<evidence type="ECO:0000313" key="2">
    <source>
        <dbReference type="EMBL" id="ESS63071.1"/>
    </source>
</evidence>
<feature type="transmembrane region" description="Helical" evidence="1">
    <location>
        <begin position="7"/>
        <end position="25"/>
    </location>
</feature>
<organism evidence="2 3">
    <name type="scientific">Trypanosoma cruzi Dm28c</name>
    <dbReference type="NCBI Taxonomy" id="1416333"/>
    <lineage>
        <taxon>Eukaryota</taxon>
        <taxon>Discoba</taxon>
        <taxon>Euglenozoa</taxon>
        <taxon>Kinetoplastea</taxon>
        <taxon>Metakinetoplastina</taxon>
        <taxon>Trypanosomatida</taxon>
        <taxon>Trypanosomatidae</taxon>
        <taxon>Trypanosoma</taxon>
        <taxon>Schizotrypanum</taxon>
    </lineage>
</organism>